<keyword evidence="4" id="KW-1185">Reference proteome</keyword>
<dbReference type="SUPFAM" id="SSF51735">
    <property type="entry name" value="NAD(P)-binding Rossmann-fold domains"/>
    <property type="match status" value="1"/>
</dbReference>
<evidence type="ECO:0000313" key="3">
    <source>
        <dbReference type="EMBL" id="MCI4681177.1"/>
    </source>
</evidence>
<dbReference type="Pfam" id="PF01370">
    <property type="entry name" value="Epimerase"/>
    <property type="match status" value="1"/>
</dbReference>
<protein>
    <submittedName>
        <fullName evidence="3">SDR family oxidoreductase</fullName>
    </submittedName>
</protein>
<accession>A0ABS9Z0N0</accession>
<dbReference type="PANTHER" id="PTHR43574">
    <property type="entry name" value="EPIMERASE-RELATED"/>
    <property type="match status" value="1"/>
</dbReference>
<dbReference type="InterPro" id="IPR036291">
    <property type="entry name" value="NAD(P)-bd_dom_sf"/>
</dbReference>
<evidence type="ECO:0000256" key="1">
    <source>
        <dbReference type="ARBA" id="ARBA00023027"/>
    </source>
</evidence>
<dbReference type="CDD" id="cd05266">
    <property type="entry name" value="SDR_a4"/>
    <property type="match status" value="1"/>
</dbReference>
<evidence type="ECO:0000259" key="2">
    <source>
        <dbReference type="Pfam" id="PF01370"/>
    </source>
</evidence>
<reference evidence="3" key="1">
    <citation type="journal article" date="2022" name="ISME J.">
        <title>Identification of active gaseous-alkane degraders at natural gas seeps.</title>
        <authorList>
            <person name="Farhan Ul Haque M."/>
            <person name="Hernandez M."/>
            <person name="Crombie A.T."/>
            <person name="Murrell J.C."/>
        </authorList>
    </citation>
    <scope>NUCLEOTIDE SEQUENCE</scope>
    <source>
        <strain evidence="3">PC2</strain>
    </source>
</reference>
<evidence type="ECO:0000313" key="4">
    <source>
        <dbReference type="Proteomes" id="UP001139104"/>
    </source>
</evidence>
<feature type="domain" description="NAD-dependent epimerase/dehydratase" evidence="2">
    <location>
        <begin position="89"/>
        <end position="209"/>
    </location>
</feature>
<gene>
    <name evidence="3" type="ORF">K2U94_00020</name>
</gene>
<proteinExistence type="predicted"/>
<sequence length="289" mass="31140">MKLLIFGLGYTAGYYGLHHAKAFAEVAGTKRAPKAETLGRVELLPFDGAAENVDIRVAAAIAEADALLVSAGPDDAGDPVLRRFGGEIAAAKKLKKIVYLSTIGVYGDHDGEWIDETATPKPSNLRSRQRLAAEAGWFALGRASGKEVYVLRLSGIYGPGRNVLVKLREGTAKRLIKPGQVFNRIHVEDISRAINACLLGPAPGGIYNVTDDEPAPPQEVVTFAAELLGVEPPPEKPFEETPLTPMQRSFYGENKRVSNRRMKALLDFDLAFPTFREGIDALAASGEGN</sequence>
<keyword evidence="1" id="KW-0520">NAD</keyword>
<name>A0ABS9Z0N0_9HYPH</name>
<comment type="caution">
    <text evidence="3">The sequence shown here is derived from an EMBL/GenBank/DDBJ whole genome shotgun (WGS) entry which is preliminary data.</text>
</comment>
<dbReference type="InterPro" id="IPR001509">
    <property type="entry name" value="Epimerase_deHydtase"/>
</dbReference>
<dbReference type="Gene3D" id="3.40.50.720">
    <property type="entry name" value="NAD(P)-binding Rossmann-like Domain"/>
    <property type="match status" value="1"/>
</dbReference>
<dbReference type="Proteomes" id="UP001139104">
    <property type="component" value="Unassembled WGS sequence"/>
</dbReference>
<dbReference type="EMBL" id="JAIVFP010000001">
    <property type="protein sequence ID" value="MCI4681177.1"/>
    <property type="molecule type" value="Genomic_DNA"/>
</dbReference>
<dbReference type="RefSeq" id="WP_243065258.1">
    <property type="nucleotide sequence ID" value="NZ_JAIVFK010000050.1"/>
</dbReference>
<organism evidence="3 4">
    <name type="scientific">Candidatus Rhodoblastus alkanivorans</name>
    <dbReference type="NCBI Taxonomy" id="2954117"/>
    <lineage>
        <taxon>Bacteria</taxon>
        <taxon>Pseudomonadati</taxon>
        <taxon>Pseudomonadota</taxon>
        <taxon>Alphaproteobacteria</taxon>
        <taxon>Hyphomicrobiales</taxon>
        <taxon>Rhodoblastaceae</taxon>
        <taxon>Rhodoblastus</taxon>
    </lineage>
</organism>